<dbReference type="Gene3D" id="3.30.200.20">
    <property type="entry name" value="Phosphorylase Kinase, domain 1"/>
    <property type="match status" value="1"/>
</dbReference>
<dbReference type="EMBL" id="HBUF01533016">
    <property type="protein sequence ID" value="CAG6752343.1"/>
    <property type="molecule type" value="Transcribed_RNA"/>
</dbReference>
<evidence type="ECO:0000256" key="6">
    <source>
        <dbReference type="ARBA" id="ARBA00022527"/>
    </source>
</evidence>
<keyword evidence="18" id="KW-0175">Coiled coil</keyword>
<dbReference type="SMART" id="SM00220">
    <property type="entry name" value="S_TKc"/>
    <property type="match status" value="1"/>
</dbReference>
<evidence type="ECO:0000256" key="9">
    <source>
        <dbReference type="ARBA" id="ARBA00022741"/>
    </source>
</evidence>
<dbReference type="InterPro" id="IPR008271">
    <property type="entry name" value="Ser/Thr_kinase_AS"/>
</dbReference>
<evidence type="ECO:0000256" key="5">
    <source>
        <dbReference type="ARBA" id="ARBA00022490"/>
    </source>
</evidence>
<keyword evidence="9" id="KW-0547">Nucleotide-binding</keyword>
<reference evidence="21" key="1">
    <citation type="submission" date="2021-05" db="EMBL/GenBank/DDBJ databases">
        <authorList>
            <person name="Alioto T."/>
            <person name="Alioto T."/>
            <person name="Gomez Garrido J."/>
        </authorList>
    </citation>
    <scope>NUCLEOTIDE SEQUENCE</scope>
</reference>
<dbReference type="EMBL" id="HBUF01303909">
    <property type="protein sequence ID" value="CAG6691648.1"/>
    <property type="molecule type" value="Transcribed_RNA"/>
</dbReference>
<dbReference type="GO" id="GO:0005524">
    <property type="term" value="F:ATP binding"/>
    <property type="evidence" value="ECO:0007669"/>
    <property type="project" value="UniProtKB-KW"/>
</dbReference>
<dbReference type="EMBL" id="HBUF01087998">
    <property type="protein sequence ID" value="CAG6634881.1"/>
    <property type="molecule type" value="Transcribed_RNA"/>
</dbReference>
<evidence type="ECO:0000256" key="7">
    <source>
        <dbReference type="ARBA" id="ARBA00022679"/>
    </source>
</evidence>
<dbReference type="InterPro" id="IPR011009">
    <property type="entry name" value="Kinase-like_dom_sf"/>
</dbReference>
<dbReference type="PANTHER" id="PTHR44329:SF304">
    <property type="entry name" value="MITOGEN-ACTIVATED PROTEIN KINASE KINASE KINASE 13-LIKE ISOFORM X1"/>
    <property type="match status" value="1"/>
</dbReference>
<evidence type="ECO:0000256" key="12">
    <source>
        <dbReference type="ARBA" id="ARBA00023136"/>
    </source>
</evidence>
<feature type="region of interest" description="Disordered" evidence="19">
    <location>
        <begin position="16"/>
        <end position="50"/>
    </location>
</feature>
<feature type="compositionally biased region" description="Polar residues" evidence="19">
    <location>
        <begin position="37"/>
        <end position="47"/>
    </location>
</feature>
<dbReference type="PANTHER" id="PTHR44329">
    <property type="entry name" value="SERINE/THREONINE-PROTEIN KINASE TNNI3K-RELATED"/>
    <property type="match status" value="1"/>
</dbReference>
<evidence type="ECO:0000256" key="17">
    <source>
        <dbReference type="ARBA" id="ARBA00080806"/>
    </source>
</evidence>
<dbReference type="GO" id="GO:0016020">
    <property type="term" value="C:membrane"/>
    <property type="evidence" value="ECO:0007669"/>
    <property type="project" value="UniProtKB-SubCell"/>
</dbReference>
<keyword evidence="10 21" id="KW-0418">Kinase</keyword>
<dbReference type="InterPro" id="IPR000719">
    <property type="entry name" value="Prot_kinase_dom"/>
</dbReference>
<feature type="coiled-coil region" evidence="18">
    <location>
        <begin position="486"/>
        <end position="527"/>
    </location>
</feature>
<organism evidence="21">
    <name type="scientific">Cacopsylla melanoneura</name>
    <dbReference type="NCBI Taxonomy" id="428564"/>
    <lineage>
        <taxon>Eukaryota</taxon>
        <taxon>Metazoa</taxon>
        <taxon>Ecdysozoa</taxon>
        <taxon>Arthropoda</taxon>
        <taxon>Hexapoda</taxon>
        <taxon>Insecta</taxon>
        <taxon>Pterygota</taxon>
        <taxon>Neoptera</taxon>
        <taxon>Paraneoptera</taxon>
        <taxon>Hemiptera</taxon>
        <taxon>Sternorrhyncha</taxon>
        <taxon>Psylloidea</taxon>
        <taxon>Psyllidae</taxon>
        <taxon>Psyllinae</taxon>
        <taxon>Cacopsylla</taxon>
    </lineage>
</organism>
<dbReference type="InterPro" id="IPR051681">
    <property type="entry name" value="Ser/Thr_Kinases-Pseudokinases"/>
</dbReference>
<dbReference type="InterPro" id="IPR001245">
    <property type="entry name" value="Ser-Thr/Tyr_kinase_cat_dom"/>
</dbReference>
<name>A0A8D8ZR21_9HEMI</name>
<dbReference type="EC" id="2.7.11.25" evidence="4"/>
<comment type="catalytic activity">
    <reaction evidence="13">
        <text>L-threonyl-[protein] + ATP = O-phospho-L-threonyl-[protein] + ADP + H(+)</text>
        <dbReference type="Rhea" id="RHEA:46608"/>
        <dbReference type="Rhea" id="RHEA-COMP:11060"/>
        <dbReference type="Rhea" id="RHEA-COMP:11605"/>
        <dbReference type="ChEBI" id="CHEBI:15378"/>
        <dbReference type="ChEBI" id="CHEBI:30013"/>
        <dbReference type="ChEBI" id="CHEBI:30616"/>
        <dbReference type="ChEBI" id="CHEBI:61977"/>
        <dbReference type="ChEBI" id="CHEBI:456216"/>
        <dbReference type="EC" id="2.7.11.25"/>
    </reaction>
</comment>
<dbReference type="PROSITE" id="PS00108">
    <property type="entry name" value="PROTEIN_KINASE_ST"/>
    <property type="match status" value="1"/>
</dbReference>
<comment type="catalytic activity">
    <reaction evidence="14">
        <text>L-seryl-[protein] + ATP = O-phospho-L-seryl-[protein] + ADP + H(+)</text>
        <dbReference type="Rhea" id="RHEA:17989"/>
        <dbReference type="Rhea" id="RHEA-COMP:9863"/>
        <dbReference type="Rhea" id="RHEA-COMP:11604"/>
        <dbReference type="ChEBI" id="CHEBI:15378"/>
        <dbReference type="ChEBI" id="CHEBI:29999"/>
        <dbReference type="ChEBI" id="CHEBI:30616"/>
        <dbReference type="ChEBI" id="CHEBI:83421"/>
        <dbReference type="ChEBI" id="CHEBI:456216"/>
        <dbReference type="EC" id="2.7.11.25"/>
    </reaction>
</comment>
<accession>A0A8D8ZR21</accession>
<evidence type="ECO:0000256" key="1">
    <source>
        <dbReference type="ARBA" id="ARBA00004370"/>
    </source>
</evidence>
<dbReference type="GO" id="GO:0004709">
    <property type="term" value="F:MAP kinase kinase kinase activity"/>
    <property type="evidence" value="ECO:0007669"/>
    <property type="project" value="UniProtKB-EC"/>
</dbReference>
<feature type="compositionally biased region" description="Polar residues" evidence="19">
    <location>
        <begin position="651"/>
        <end position="660"/>
    </location>
</feature>
<feature type="region of interest" description="Disordered" evidence="19">
    <location>
        <begin position="586"/>
        <end position="632"/>
    </location>
</feature>
<evidence type="ECO:0000256" key="11">
    <source>
        <dbReference type="ARBA" id="ARBA00022840"/>
    </source>
</evidence>
<comment type="similarity">
    <text evidence="3">Belongs to the protein kinase superfamily. STE Ser/Thr protein kinase family. MAP kinase kinase kinase subfamily.</text>
</comment>
<keyword evidence="6" id="KW-0723">Serine/threonine-protein kinase</keyword>
<sequence>MLQSVFGTLKIHDFDSPDYLPSNDTNNNTKDVTDGTPIQSVTSNGSPTHLEKHKNALRLTDCLDNGAYLRLGPFNVNQTNINIYDNYMEEMEDEEENHIKENYTNSMLCIQEELGQLSLDQSPDDHSTDTSDRPSNPTLHNPAGNNKPEQIGWLDWTRLTKLSVCWRPFCSFVDKFSSPEFKTNIQDEWEIPFESISELQWLGSGAQGAVFSGKLKGETVAVKKVREQKETDIRHLRKLNHPNIVKFKGVCTQAPCYCIVMEYCAYGPLYNLLKDGEEVPPQRLYNWARQIAAGMNYLHSKQIIHRDLKSPNVLIGTKEVAKISDFGTSREWNNKSTKMSFAGTVAWMAPEVIRNEQCSDKIDIWSFGIVLWELLTCETPYKDVDSSAIIWGVGSNSLHLPIPSTCPDGFQLLMKMCWSNSPSSRPSFKQIQAHLDIASQEVLRIQPDEYYKKQLIWKEEIRLHMLQMQANKSHVPKFAEFEDDLIRKRENELKHAQDVREHYERKLERANQLYLELKAVLMHLDQREKELLKREKQTVKVSRKRSKDKVIKGNKRCCETSPTSPDSPLHKLESPVRVPLVTHLNGRARPESFAMSTTSPPTPSLPSYKPRPKSRSRKATLVTSPTHSPNHHMRRTYTMCAEAGQLVVSTQTQTESSAHAQETERRVEPMSPTTADVLNGNVVGVIQHQEEGAGIRLSDDENLEKLGARVSAIKSYNNTSNNINTSSYSRVTGAVAQDSMSSSRDEDDLLENAFALKRKSASRRPIGPGCRTRKPRLTIPSHHLPSHHSDEDNTSDSLTRSTQSSTLESPPLPQDSKLTKSSDTDDFSMPSISYHSV</sequence>
<evidence type="ECO:0000256" key="15">
    <source>
        <dbReference type="ARBA" id="ARBA00074193"/>
    </source>
</evidence>
<evidence type="ECO:0000256" key="14">
    <source>
        <dbReference type="ARBA" id="ARBA00048329"/>
    </source>
</evidence>
<keyword evidence="11" id="KW-0067">ATP-binding</keyword>
<feature type="compositionally biased region" description="Basic residues" evidence="19">
    <location>
        <begin position="542"/>
        <end position="555"/>
    </location>
</feature>
<evidence type="ECO:0000256" key="8">
    <source>
        <dbReference type="ARBA" id="ARBA00022737"/>
    </source>
</evidence>
<evidence type="ECO:0000256" key="13">
    <source>
        <dbReference type="ARBA" id="ARBA00047559"/>
    </source>
</evidence>
<evidence type="ECO:0000259" key="20">
    <source>
        <dbReference type="PROSITE" id="PS50011"/>
    </source>
</evidence>
<evidence type="ECO:0000256" key="10">
    <source>
        <dbReference type="ARBA" id="ARBA00022777"/>
    </source>
</evidence>
<dbReference type="SUPFAM" id="SSF56112">
    <property type="entry name" value="Protein kinase-like (PK-like)"/>
    <property type="match status" value="1"/>
</dbReference>
<proteinExistence type="inferred from homology"/>
<dbReference type="EMBL" id="HBUF01088000">
    <property type="protein sequence ID" value="CAG6634883.1"/>
    <property type="molecule type" value="Transcribed_RNA"/>
</dbReference>
<keyword evidence="12" id="KW-0472">Membrane</keyword>
<comment type="subcellular location">
    <subcellularLocation>
        <location evidence="2">Cytoplasm</location>
    </subcellularLocation>
    <subcellularLocation>
        <location evidence="1">Membrane</location>
    </subcellularLocation>
</comment>
<feature type="compositionally biased region" description="Low complexity" evidence="19">
    <location>
        <begin position="23"/>
        <end position="36"/>
    </location>
</feature>
<evidence type="ECO:0000256" key="2">
    <source>
        <dbReference type="ARBA" id="ARBA00004496"/>
    </source>
</evidence>
<feature type="compositionally biased region" description="Polar residues" evidence="19">
    <location>
        <begin position="133"/>
        <end position="147"/>
    </location>
</feature>
<dbReference type="EMBL" id="HBUF01533017">
    <property type="protein sequence ID" value="CAG6752344.1"/>
    <property type="molecule type" value="Transcribed_RNA"/>
</dbReference>
<dbReference type="Gene3D" id="1.10.510.10">
    <property type="entry name" value="Transferase(Phosphotransferase) domain 1"/>
    <property type="match status" value="1"/>
</dbReference>
<feature type="region of interest" description="Disordered" evidence="19">
    <location>
        <begin position="542"/>
        <end position="572"/>
    </location>
</feature>
<dbReference type="FunFam" id="1.10.510.10:FF:000087">
    <property type="entry name" value="Mitogen-activated protein kinase kinase kinase 12"/>
    <property type="match status" value="1"/>
</dbReference>
<dbReference type="AlphaFoldDB" id="A0A8D8ZR21"/>
<evidence type="ECO:0000256" key="3">
    <source>
        <dbReference type="ARBA" id="ARBA00006529"/>
    </source>
</evidence>
<feature type="domain" description="Protein kinase" evidence="20">
    <location>
        <begin position="196"/>
        <end position="437"/>
    </location>
</feature>
<dbReference type="PROSITE" id="PS50011">
    <property type="entry name" value="PROTEIN_KINASE_DOM"/>
    <property type="match status" value="1"/>
</dbReference>
<evidence type="ECO:0000256" key="4">
    <source>
        <dbReference type="ARBA" id="ARBA00012406"/>
    </source>
</evidence>
<evidence type="ECO:0000256" key="16">
    <source>
        <dbReference type="ARBA" id="ARBA00077446"/>
    </source>
</evidence>
<dbReference type="EMBL" id="HBUF01303911">
    <property type="protein sequence ID" value="CAG6691651.1"/>
    <property type="molecule type" value="Transcribed_RNA"/>
</dbReference>
<keyword evidence="5" id="KW-0963">Cytoplasm</keyword>
<keyword evidence="8" id="KW-0677">Repeat</keyword>
<feature type="region of interest" description="Disordered" evidence="19">
    <location>
        <begin position="119"/>
        <end position="147"/>
    </location>
</feature>
<evidence type="ECO:0000313" key="21">
    <source>
        <dbReference type="EMBL" id="CAG6752344.1"/>
    </source>
</evidence>
<keyword evidence="7" id="KW-0808">Transferase</keyword>
<dbReference type="EMBL" id="HBUF01533019">
    <property type="protein sequence ID" value="CAG6752347.1"/>
    <property type="molecule type" value="Transcribed_RNA"/>
</dbReference>
<feature type="region of interest" description="Disordered" evidence="19">
    <location>
        <begin position="651"/>
        <end position="674"/>
    </location>
</feature>
<feature type="compositionally biased region" description="Basic and acidic residues" evidence="19">
    <location>
        <begin position="123"/>
        <end position="132"/>
    </location>
</feature>
<dbReference type="PRINTS" id="PR00109">
    <property type="entry name" value="TYRKINASE"/>
</dbReference>
<feature type="compositionally biased region" description="Polar residues" evidence="19">
    <location>
        <begin position="795"/>
        <end position="808"/>
    </location>
</feature>
<evidence type="ECO:0000256" key="19">
    <source>
        <dbReference type="SAM" id="MobiDB-lite"/>
    </source>
</evidence>
<dbReference type="EMBL" id="HBUF01087999">
    <property type="protein sequence ID" value="CAG6634882.1"/>
    <property type="molecule type" value="Transcribed_RNA"/>
</dbReference>
<dbReference type="Pfam" id="PF07714">
    <property type="entry name" value="PK_Tyr_Ser-Thr"/>
    <property type="match status" value="1"/>
</dbReference>
<dbReference type="GO" id="GO:0005737">
    <property type="term" value="C:cytoplasm"/>
    <property type="evidence" value="ECO:0007669"/>
    <property type="project" value="UniProtKB-SubCell"/>
</dbReference>
<dbReference type="GO" id="GO:0006950">
    <property type="term" value="P:response to stress"/>
    <property type="evidence" value="ECO:0007669"/>
    <property type="project" value="UniProtKB-ARBA"/>
</dbReference>
<dbReference type="FunFam" id="3.30.200.20:FF:000095">
    <property type="entry name" value="Mitogen-activated protein kinase kinase kinase 12"/>
    <property type="match status" value="1"/>
</dbReference>
<protein>
    <recommendedName>
        <fullName evidence="15">Mitogen-activated protein kinase kinase kinase dlk-1</fullName>
        <ecNumber evidence="4">2.7.11.25</ecNumber>
    </recommendedName>
    <alternativeName>
        <fullName evidence="17">DAP kinase-like kinase</fullName>
    </alternativeName>
    <alternativeName>
        <fullName evidence="16">Death-associated protein kinase-like kinase</fullName>
    </alternativeName>
</protein>
<evidence type="ECO:0000256" key="18">
    <source>
        <dbReference type="SAM" id="Coils"/>
    </source>
</evidence>
<feature type="region of interest" description="Disordered" evidence="19">
    <location>
        <begin position="759"/>
        <end position="837"/>
    </location>
</feature>